<name>A0A8X8LD12_9BACT</name>
<keyword evidence="1" id="KW-0175">Coiled coil</keyword>
<evidence type="ECO:0000256" key="1">
    <source>
        <dbReference type="SAM" id="Coils"/>
    </source>
</evidence>
<feature type="coiled-coil region" evidence="1">
    <location>
        <begin position="168"/>
        <end position="226"/>
    </location>
</feature>
<evidence type="ECO:0000313" key="3">
    <source>
        <dbReference type="EMBL" id="SDW58607.1"/>
    </source>
</evidence>
<accession>A0A8X8LD12</accession>
<organism evidence="3 4">
    <name type="scientific">Hydrobacter penzbergensis</name>
    <dbReference type="NCBI Taxonomy" id="1235997"/>
    <lineage>
        <taxon>Bacteria</taxon>
        <taxon>Pseudomonadati</taxon>
        <taxon>Bacteroidota</taxon>
        <taxon>Chitinophagia</taxon>
        <taxon>Chitinophagales</taxon>
        <taxon>Chitinophagaceae</taxon>
        <taxon>Hydrobacter</taxon>
    </lineage>
</organism>
<feature type="transmembrane region" description="Helical" evidence="2">
    <location>
        <begin position="47"/>
        <end position="65"/>
    </location>
</feature>
<evidence type="ECO:0000256" key="2">
    <source>
        <dbReference type="SAM" id="Phobius"/>
    </source>
</evidence>
<dbReference type="Proteomes" id="UP000198711">
    <property type="component" value="Unassembled WGS sequence"/>
</dbReference>
<gene>
    <name evidence="3" type="ORF">SAMN05444410_10424</name>
</gene>
<keyword evidence="2" id="KW-0812">Transmembrane</keyword>
<evidence type="ECO:0000313" key="4">
    <source>
        <dbReference type="Proteomes" id="UP000198711"/>
    </source>
</evidence>
<dbReference type="AlphaFoldDB" id="A0A8X8LD12"/>
<comment type="caution">
    <text evidence="3">The sequence shown here is derived from an EMBL/GenBank/DDBJ whole genome shotgun (WGS) entry which is preliminary data.</text>
</comment>
<sequence length="244" mass="28156">MDELKKYLKEHASQLNHDEPGEELWQRIQERTTNAAQTPVIMPVMKWMAAACVILMAGIGSWYLLHPKNMHIDPVATTHKNNPVQAISPVEVQQPIEEQDLRVVTSDDKQNPSVQHVARSVKHKALPPATDPDYSLVHNIESSFTQVIDLQRNKLNSTPIYAESPAYFNDFKVQLKQMEKDEKQIKEDIAKNGINDELITQLINIYQQKLNMLKQLQIEMNKLNNRFKKERVPADSTQTYFLNM</sequence>
<evidence type="ECO:0008006" key="5">
    <source>
        <dbReference type="Google" id="ProtNLM"/>
    </source>
</evidence>
<keyword evidence="4" id="KW-1185">Reference proteome</keyword>
<dbReference type="EMBL" id="FNNO01000004">
    <property type="protein sequence ID" value="SDW58607.1"/>
    <property type="molecule type" value="Genomic_DNA"/>
</dbReference>
<proteinExistence type="predicted"/>
<keyword evidence="2" id="KW-1133">Transmembrane helix</keyword>
<protein>
    <recommendedName>
        <fullName evidence="5">Anti-sigma factor</fullName>
    </recommendedName>
</protein>
<dbReference type="RefSeq" id="WP_092722972.1">
    <property type="nucleotide sequence ID" value="NZ_FNNO01000004.1"/>
</dbReference>
<reference evidence="3 4" key="1">
    <citation type="submission" date="2016-10" db="EMBL/GenBank/DDBJ databases">
        <authorList>
            <person name="Varghese N."/>
            <person name="Submissions S."/>
        </authorList>
    </citation>
    <scope>NUCLEOTIDE SEQUENCE [LARGE SCALE GENOMIC DNA]</scope>
    <source>
        <strain evidence="3 4">DSM 25353</strain>
    </source>
</reference>
<keyword evidence="2" id="KW-0472">Membrane</keyword>